<dbReference type="STRING" id="389348.PNK_0868"/>
<dbReference type="GO" id="GO:0004784">
    <property type="term" value="F:superoxide dismutase activity"/>
    <property type="evidence" value="ECO:0007669"/>
    <property type="project" value="UniProtKB-EC"/>
</dbReference>
<dbReference type="GO" id="GO:0005507">
    <property type="term" value="F:copper ion binding"/>
    <property type="evidence" value="ECO:0007669"/>
    <property type="project" value="InterPro"/>
</dbReference>
<dbReference type="InterPro" id="IPR018152">
    <property type="entry name" value="SOD_Cu/Zn_BS"/>
</dbReference>
<gene>
    <name evidence="5" type="primary">sodC</name>
    <name evidence="5" type="ORF">PNK_0868</name>
</gene>
<comment type="cofactor">
    <cofactor evidence="2">
        <name>Cu cation</name>
        <dbReference type="ChEBI" id="CHEBI:23378"/>
    </cofactor>
    <text evidence="2">Binds 1 copper ion per subunit.</text>
</comment>
<dbReference type="FunCoup" id="A0A0U5JBL0">
    <property type="interactions" value="57"/>
</dbReference>
<keyword evidence="2 5" id="KW-0560">Oxidoreductase</keyword>
<dbReference type="PROSITE" id="PS00087">
    <property type="entry name" value="SOD_CU_ZN_1"/>
    <property type="match status" value="1"/>
</dbReference>
<dbReference type="PRINTS" id="PR00068">
    <property type="entry name" value="CUZNDISMTASE"/>
</dbReference>
<evidence type="ECO:0000259" key="4">
    <source>
        <dbReference type="Pfam" id="PF00080"/>
    </source>
</evidence>
<dbReference type="CDD" id="cd00305">
    <property type="entry name" value="Cu-Zn_Superoxide_Dismutase"/>
    <property type="match status" value="1"/>
</dbReference>
<dbReference type="PATRIC" id="fig|389348.3.peg.951"/>
<dbReference type="AlphaFoldDB" id="A0A0U5JBL0"/>
<keyword evidence="2" id="KW-0862">Zinc</keyword>
<keyword evidence="6" id="KW-1185">Reference proteome</keyword>
<dbReference type="SUPFAM" id="SSF49329">
    <property type="entry name" value="Cu,Zn superoxide dismutase-like"/>
    <property type="match status" value="1"/>
</dbReference>
<comment type="function">
    <text evidence="2">Destroys radicals which are normally produced within the cells and which are toxic to biological systems.</text>
</comment>
<evidence type="ECO:0000256" key="3">
    <source>
        <dbReference type="SAM" id="MobiDB-lite"/>
    </source>
</evidence>
<comment type="catalytic activity">
    <reaction evidence="2">
        <text>2 superoxide + 2 H(+) = H2O2 + O2</text>
        <dbReference type="Rhea" id="RHEA:20696"/>
        <dbReference type="ChEBI" id="CHEBI:15378"/>
        <dbReference type="ChEBI" id="CHEBI:15379"/>
        <dbReference type="ChEBI" id="CHEBI:16240"/>
        <dbReference type="ChEBI" id="CHEBI:18421"/>
        <dbReference type="EC" id="1.15.1.1"/>
    </reaction>
</comment>
<organism evidence="5 6">
    <name type="scientific">Candidatus Protochlamydia naegleriophila</name>
    <dbReference type="NCBI Taxonomy" id="389348"/>
    <lineage>
        <taxon>Bacteria</taxon>
        <taxon>Pseudomonadati</taxon>
        <taxon>Chlamydiota</taxon>
        <taxon>Chlamydiia</taxon>
        <taxon>Parachlamydiales</taxon>
        <taxon>Parachlamydiaceae</taxon>
        <taxon>Candidatus Protochlamydia</taxon>
    </lineage>
</organism>
<dbReference type="InterPro" id="IPR024134">
    <property type="entry name" value="SOD_Cu/Zn_/chaperone"/>
</dbReference>
<dbReference type="PANTHER" id="PTHR10003">
    <property type="entry name" value="SUPEROXIDE DISMUTASE CU-ZN -RELATED"/>
    <property type="match status" value="1"/>
</dbReference>
<comment type="similarity">
    <text evidence="1 2">Belongs to the Cu-Zn superoxide dismutase family.</text>
</comment>
<proteinExistence type="inferred from homology"/>
<name>A0A0U5JBL0_9BACT</name>
<evidence type="ECO:0000313" key="5">
    <source>
        <dbReference type="EMBL" id="CUI16493.1"/>
    </source>
</evidence>
<dbReference type="Proteomes" id="UP000069902">
    <property type="component" value="Chromosome cPNK"/>
</dbReference>
<evidence type="ECO:0000313" key="6">
    <source>
        <dbReference type="Proteomes" id="UP000069902"/>
    </source>
</evidence>
<dbReference type="PROSITE" id="PS51257">
    <property type="entry name" value="PROKAR_LIPOPROTEIN"/>
    <property type="match status" value="1"/>
</dbReference>
<sequence length="209" mass="22147">MLKKHLPTSFCHALKFSRFFVGALLITAVTSCACTDSRKPHARNGNNKNNEIADAGVIQARQVKKAEAVVHGIKSDVKGIVTFTKVPGGVKIVADIDGLTPGKHGFHVHEHGDCGGEDGMAAGAHFNPTNHKHGGPDSPERHVGDFGNLEADAKGHAHYERVDNLIELEGDNSIIGRSIMIHADEDDLVSQPSGNSGARIGCGVIESKP</sequence>
<evidence type="ECO:0000256" key="2">
    <source>
        <dbReference type="RuleBase" id="RU000393"/>
    </source>
</evidence>
<evidence type="ECO:0000256" key="1">
    <source>
        <dbReference type="ARBA" id="ARBA00010457"/>
    </source>
</evidence>
<dbReference type="EMBL" id="LN879502">
    <property type="protein sequence ID" value="CUI16493.1"/>
    <property type="molecule type" value="Genomic_DNA"/>
</dbReference>
<dbReference type="InterPro" id="IPR036423">
    <property type="entry name" value="SOD-like_Cu/Zn_dom_sf"/>
</dbReference>
<keyword evidence="2" id="KW-0479">Metal-binding</keyword>
<dbReference type="InParanoid" id="A0A0U5JBL0"/>
<feature type="domain" description="Superoxide dismutase copper/zinc binding" evidence="4">
    <location>
        <begin position="77"/>
        <end position="205"/>
    </location>
</feature>
<dbReference type="KEGG" id="pnl:PNK_0868"/>
<dbReference type="InterPro" id="IPR001424">
    <property type="entry name" value="SOD_Cu_Zn_dom"/>
</dbReference>
<reference evidence="6" key="1">
    <citation type="submission" date="2015-09" db="EMBL/GenBank/DDBJ databases">
        <authorList>
            <person name="Bertelli C."/>
        </authorList>
    </citation>
    <scope>NUCLEOTIDE SEQUENCE [LARGE SCALE GENOMIC DNA]</scope>
    <source>
        <strain evidence="6">KNic</strain>
    </source>
</reference>
<keyword evidence="2" id="KW-0186">Copper</keyword>
<dbReference type="PROSITE" id="PS00332">
    <property type="entry name" value="SOD_CU_ZN_2"/>
    <property type="match status" value="1"/>
</dbReference>
<comment type="cofactor">
    <cofactor evidence="2">
        <name>Zn(2+)</name>
        <dbReference type="ChEBI" id="CHEBI:29105"/>
    </cofactor>
    <text evidence="2">Binds 1 zinc ion per subunit.</text>
</comment>
<dbReference type="RefSeq" id="WP_032125362.1">
    <property type="nucleotide sequence ID" value="NZ_LN879502.1"/>
</dbReference>
<protein>
    <recommendedName>
        <fullName evidence="2">Superoxide dismutase [Cu-Zn]</fullName>
        <ecNumber evidence="2">1.15.1.1</ecNumber>
    </recommendedName>
</protein>
<dbReference type="Pfam" id="PF00080">
    <property type="entry name" value="Sod_Cu"/>
    <property type="match status" value="1"/>
</dbReference>
<feature type="region of interest" description="Disordered" evidence="3">
    <location>
        <begin position="189"/>
        <end position="209"/>
    </location>
</feature>
<dbReference type="EC" id="1.15.1.1" evidence="2"/>
<accession>A0A0U5JBL0</accession>
<dbReference type="Gene3D" id="2.60.40.200">
    <property type="entry name" value="Superoxide dismutase, copper/zinc binding domain"/>
    <property type="match status" value="1"/>
</dbReference>